<dbReference type="PROSITE" id="PS51186">
    <property type="entry name" value="GNAT"/>
    <property type="match status" value="1"/>
</dbReference>
<evidence type="ECO:0000313" key="3">
    <source>
        <dbReference type="Proteomes" id="UP000281474"/>
    </source>
</evidence>
<proteinExistence type="predicted"/>
<feature type="domain" description="N-acetyltransferase" evidence="1">
    <location>
        <begin position="5"/>
        <end position="148"/>
    </location>
</feature>
<dbReference type="OrthoDB" id="9801656at2"/>
<keyword evidence="3" id="KW-1185">Reference proteome</keyword>
<dbReference type="SUPFAM" id="SSF55729">
    <property type="entry name" value="Acyl-CoA N-acyltransferases (Nat)"/>
    <property type="match status" value="1"/>
</dbReference>
<dbReference type="Pfam" id="PF13302">
    <property type="entry name" value="Acetyltransf_3"/>
    <property type="match status" value="1"/>
</dbReference>
<dbReference type="EMBL" id="QZEI01000004">
    <property type="protein sequence ID" value="RLV61347.1"/>
    <property type="molecule type" value="Genomic_DNA"/>
</dbReference>
<evidence type="ECO:0000313" key="2">
    <source>
        <dbReference type="EMBL" id="RLV61347.1"/>
    </source>
</evidence>
<organism evidence="2 3">
    <name type="scientific">Parashewanella curva</name>
    <dbReference type="NCBI Taxonomy" id="2338552"/>
    <lineage>
        <taxon>Bacteria</taxon>
        <taxon>Pseudomonadati</taxon>
        <taxon>Pseudomonadota</taxon>
        <taxon>Gammaproteobacteria</taxon>
        <taxon>Alteromonadales</taxon>
        <taxon>Shewanellaceae</taxon>
        <taxon>Parashewanella</taxon>
    </lineage>
</organism>
<dbReference type="Proteomes" id="UP000281474">
    <property type="component" value="Unassembled WGS sequence"/>
</dbReference>
<dbReference type="PANTHER" id="PTHR43328:SF1">
    <property type="entry name" value="N-ACETYLTRANSFERASE DOMAIN-CONTAINING PROTEIN"/>
    <property type="match status" value="1"/>
</dbReference>
<dbReference type="InterPro" id="IPR000182">
    <property type="entry name" value="GNAT_dom"/>
</dbReference>
<protein>
    <submittedName>
        <fullName evidence="2">N-acetyltransferase</fullName>
    </submittedName>
</protein>
<dbReference type="InterPro" id="IPR016181">
    <property type="entry name" value="Acyl_CoA_acyltransferase"/>
</dbReference>
<dbReference type="AlphaFoldDB" id="A0A3L8Q0Z0"/>
<name>A0A3L8Q0Z0_9GAMM</name>
<evidence type="ECO:0000259" key="1">
    <source>
        <dbReference type="PROSITE" id="PS51186"/>
    </source>
</evidence>
<dbReference type="GO" id="GO:0016747">
    <property type="term" value="F:acyltransferase activity, transferring groups other than amino-acyl groups"/>
    <property type="evidence" value="ECO:0007669"/>
    <property type="project" value="InterPro"/>
</dbReference>
<reference evidence="2 3" key="1">
    <citation type="submission" date="2018-09" db="EMBL/GenBank/DDBJ databases">
        <title>Phylogeny of the Shewanellaceae, and recommendation for two new genera, Pseudoshewanella and Parashewanella.</title>
        <authorList>
            <person name="Wang G."/>
        </authorList>
    </citation>
    <scope>NUCLEOTIDE SEQUENCE [LARGE SCALE GENOMIC DNA]</scope>
    <source>
        <strain evidence="2 3">C51</strain>
    </source>
</reference>
<accession>A0A3L8Q0Z0</accession>
<comment type="caution">
    <text evidence="2">The sequence shown here is derived from an EMBL/GenBank/DDBJ whole genome shotgun (WGS) entry which is preliminary data.</text>
</comment>
<dbReference type="PANTHER" id="PTHR43328">
    <property type="entry name" value="ACETYLTRANSFERASE-RELATED"/>
    <property type="match status" value="1"/>
</dbReference>
<sequence length="148" mass="16991">MNMNIDLRDPIATDADVFYEHQADPVACRVAHFESRTQEEFIQHWQTITSREDVKIATIDSDGVVVGNLVSWQQDKQRFIGFWLGQSYWGKGVASLALELFVQLLPRPLFAYVHTSNIASQRVLENCGFMLCTHVACENEQELLFRLD</sequence>
<dbReference type="Gene3D" id="3.40.630.30">
    <property type="match status" value="1"/>
</dbReference>
<keyword evidence="2" id="KW-0808">Transferase</keyword>
<gene>
    <name evidence="2" type="ORF">D5018_02390</name>
</gene>